<reference evidence="2" key="1">
    <citation type="journal article" date="2021" name="Nat. Commun.">
        <title>Genomic analyses provide insights into spinach domestication and the genetic basis of agronomic traits.</title>
        <authorList>
            <person name="Cai X."/>
            <person name="Sun X."/>
            <person name="Xu C."/>
            <person name="Sun H."/>
            <person name="Wang X."/>
            <person name="Ge C."/>
            <person name="Zhang Z."/>
            <person name="Wang Q."/>
            <person name="Fei Z."/>
            <person name="Jiao C."/>
            <person name="Wang Q."/>
        </authorList>
    </citation>
    <scope>NUCLEOTIDE SEQUENCE [LARGE SCALE GENOMIC DNA]</scope>
    <source>
        <strain evidence="2">cv. Varoflay</strain>
    </source>
</reference>
<dbReference type="GeneID" id="130472157"/>
<feature type="compositionally biased region" description="Polar residues" evidence="1">
    <location>
        <begin position="162"/>
        <end position="194"/>
    </location>
</feature>
<organism evidence="2 3">
    <name type="scientific">Spinacia oleracea</name>
    <name type="common">Spinach</name>
    <dbReference type="NCBI Taxonomy" id="3562"/>
    <lineage>
        <taxon>Eukaryota</taxon>
        <taxon>Viridiplantae</taxon>
        <taxon>Streptophyta</taxon>
        <taxon>Embryophyta</taxon>
        <taxon>Tracheophyta</taxon>
        <taxon>Spermatophyta</taxon>
        <taxon>Magnoliopsida</taxon>
        <taxon>eudicotyledons</taxon>
        <taxon>Gunneridae</taxon>
        <taxon>Pentapetalae</taxon>
        <taxon>Caryophyllales</taxon>
        <taxon>Chenopodiaceae</taxon>
        <taxon>Chenopodioideae</taxon>
        <taxon>Anserineae</taxon>
        <taxon>Spinacia</taxon>
    </lineage>
</organism>
<dbReference type="PRINTS" id="PR01217">
    <property type="entry name" value="PRICHEXTENSN"/>
</dbReference>
<protein>
    <submittedName>
        <fullName evidence="3">Extensin-like</fullName>
    </submittedName>
</protein>
<dbReference type="Proteomes" id="UP000813463">
    <property type="component" value="Chromosome 4"/>
</dbReference>
<feature type="compositionally biased region" description="Polar residues" evidence="1">
    <location>
        <begin position="106"/>
        <end position="150"/>
    </location>
</feature>
<feature type="compositionally biased region" description="Acidic residues" evidence="1">
    <location>
        <begin position="221"/>
        <end position="238"/>
    </location>
</feature>
<dbReference type="RefSeq" id="XP_056698605.1">
    <property type="nucleotide sequence ID" value="XM_056842627.1"/>
</dbReference>
<reference evidence="3" key="2">
    <citation type="submission" date="2025-08" db="UniProtKB">
        <authorList>
            <consortium name="RefSeq"/>
        </authorList>
    </citation>
    <scope>IDENTIFICATION</scope>
    <source>
        <tissue evidence="3">Leaf</tissue>
    </source>
</reference>
<accession>A0ABM3RSL6</accession>
<keyword evidence="2" id="KW-1185">Reference proteome</keyword>
<name>A0ABM3RSL6_SPIOL</name>
<evidence type="ECO:0000313" key="3">
    <source>
        <dbReference type="RefSeq" id="XP_056698605.1"/>
    </source>
</evidence>
<proteinExistence type="predicted"/>
<sequence>MTLENGLRRVYTDKEVREMTTVAKMISCLEVYVLHGVDEPDLIPITSAQFEPQRNQEDKQKTPPKSSTTVKPKPEKLTPKRGPPPKPLNTPTRTSLRAPQPRKDSATSSIGATNAEPNPKTQSAPTETQSAPPHTSASTKIPTETTQTPGVFNPKPTPTPGVFNQTQPNPTPEVFNQTQPDPTPEVFNQTQPDPNTKEDYDFYDNRPDSPLPYDEHYEASGGDEVDNQGDGLIYDEEE</sequence>
<evidence type="ECO:0000313" key="2">
    <source>
        <dbReference type="Proteomes" id="UP000813463"/>
    </source>
</evidence>
<feature type="compositionally biased region" description="Basic and acidic residues" evidence="1">
    <location>
        <begin position="195"/>
        <end position="218"/>
    </location>
</feature>
<evidence type="ECO:0000256" key="1">
    <source>
        <dbReference type="SAM" id="MobiDB-lite"/>
    </source>
</evidence>
<gene>
    <name evidence="3" type="primary">LOC130472157</name>
</gene>
<feature type="region of interest" description="Disordered" evidence="1">
    <location>
        <begin position="45"/>
        <end position="238"/>
    </location>
</feature>